<proteinExistence type="predicted"/>
<feature type="compositionally biased region" description="Low complexity" evidence="1">
    <location>
        <begin position="161"/>
        <end position="177"/>
    </location>
</feature>
<feature type="compositionally biased region" description="Acidic residues" evidence="1">
    <location>
        <begin position="178"/>
        <end position="187"/>
    </location>
</feature>
<evidence type="ECO:0000256" key="1">
    <source>
        <dbReference type="SAM" id="MobiDB-lite"/>
    </source>
</evidence>
<dbReference type="EMBL" id="BK014646">
    <property type="protein sequence ID" value="DAD65631.1"/>
    <property type="molecule type" value="Genomic_DNA"/>
</dbReference>
<protein>
    <submittedName>
        <fullName evidence="2">DNA helix destabilizing protein</fullName>
    </submittedName>
</protein>
<dbReference type="Gene3D" id="2.40.50.140">
    <property type="entry name" value="Nucleic acid-binding proteins"/>
    <property type="match status" value="1"/>
</dbReference>
<reference evidence="2" key="1">
    <citation type="journal article" date="2021" name="Proc. Natl. Acad. Sci. U.S.A.">
        <title>A Catalog of Tens of Thousands of Viruses from Human Metagenomes Reveals Hidden Associations with Chronic Diseases.</title>
        <authorList>
            <person name="Tisza M.J."/>
            <person name="Buck C.B."/>
        </authorList>
    </citation>
    <scope>NUCLEOTIDE SEQUENCE</scope>
    <source>
        <strain evidence="2">Ct45W1</strain>
    </source>
</reference>
<feature type="region of interest" description="Disordered" evidence="1">
    <location>
        <begin position="161"/>
        <end position="187"/>
    </location>
</feature>
<name>A0A8S5L6V1_9CAUD</name>
<evidence type="ECO:0000313" key="2">
    <source>
        <dbReference type="EMBL" id="DAD65631.1"/>
    </source>
</evidence>
<dbReference type="InterPro" id="IPR022595">
    <property type="entry name" value="Enc34_ssDNA-bd"/>
</dbReference>
<organism evidence="2">
    <name type="scientific">Siphoviridae sp. ct45W1</name>
    <dbReference type="NCBI Taxonomy" id="2823562"/>
    <lineage>
        <taxon>Viruses</taxon>
        <taxon>Duplodnaviria</taxon>
        <taxon>Heunggongvirae</taxon>
        <taxon>Uroviricota</taxon>
        <taxon>Caudoviricetes</taxon>
    </lineage>
</organism>
<accession>A0A8S5L6V1</accession>
<sequence>MSVNVTTGPATLSWPHLAELEARNGNSKPKVSTAVMVPKSDTTTIEALKAAVREAAAEKWGTKVPKSLRTPLKDGDNNDYEEQAGHITFNASSIRRVPIVGTDLLPFSDEKIAEEVYGGQKARVAVRAFAYEVDGSKGVSFGLQMVQVLGGGERFGGGAASAESLFGPAQPSASQPAADEDPLAGLM</sequence>
<dbReference type="InterPro" id="IPR012340">
    <property type="entry name" value="NA-bd_OB-fold"/>
</dbReference>
<dbReference type="Pfam" id="PF10991">
    <property type="entry name" value="Enc34_ssDNA-bd"/>
    <property type="match status" value="1"/>
</dbReference>
<dbReference type="SUPFAM" id="SSF50249">
    <property type="entry name" value="Nucleic acid-binding proteins"/>
    <property type="match status" value="1"/>
</dbReference>